<accession>A0A0F9GH03</accession>
<feature type="transmembrane region" description="Helical" evidence="6">
    <location>
        <begin position="45"/>
        <end position="62"/>
    </location>
</feature>
<gene>
    <name evidence="7" type="ORF">LCGC14_2185040</name>
</gene>
<feature type="non-terminal residue" evidence="7">
    <location>
        <position position="161"/>
    </location>
</feature>
<evidence type="ECO:0000256" key="4">
    <source>
        <dbReference type="ARBA" id="ARBA00022989"/>
    </source>
</evidence>
<dbReference type="Pfam" id="PF01311">
    <property type="entry name" value="Bac_export_1"/>
    <property type="match status" value="1"/>
</dbReference>
<dbReference type="GO" id="GO:0005886">
    <property type="term" value="C:plasma membrane"/>
    <property type="evidence" value="ECO:0007669"/>
    <property type="project" value="UniProtKB-SubCell"/>
</dbReference>
<name>A0A0F9GH03_9ZZZZ</name>
<evidence type="ECO:0008006" key="8">
    <source>
        <dbReference type="Google" id="ProtNLM"/>
    </source>
</evidence>
<protein>
    <recommendedName>
        <fullName evidence="8">Flagellar biosynthetic protein FliR</fullName>
    </recommendedName>
</protein>
<comment type="caution">
    <text evidence="7">The sequence shown here is derived from an EMBL/GenBank/DDBJ whole genome shotgun (WGS) entry which is preliminary data.</text>
</comment>
<feature type="transmembrane region" description="Helical" evidence="6">
    <location>
        <begin position="82"/>
        <end position="104"/>
    </location>
</feature>
<proteinExistence type="predicted"/>
<feature type="transmembrane region" description="Helical" evidence="6">
    <location>
        <begin position="14"/>
        <end position="33"/>
    </location>
</feature>
<evidence type="ECO:0000256" key="5">
    <source>
        <dbReference type="ARBA" id="ARBA00023136"/>
    </source>
</evidence>
<dbReference type="PANTHER" id="PTHR30065:SF1">
    <property type="entry name" value="SURFACE PRESENTATION OF ANTIGENS PROTEIN SPAR"/>
    <property type="match status" value="1"/>
</dbReference>
<keyword evidence="5 6" id="KW-0472">Membrane</keyword>
<dbReference type="PANTHER" id="PTHR30065">
    <property type="entry name" value="FLAGELLAR BIOSYNTHETIC PROTEIN FLIR"/>
    <property type="match status" value="1"/>
</dbReference>
<evidence type="ECO:0000256" key="6">
    <source>
        <dbReference type="SAM" id="Phobius"/>
    </source>
</evidence>
<reference evidence="7" key="1">
    <citation type="journal article" date="2015" name="Nature">
        <title>Complex archaea that bridge the gap between prokaryotes and eukaryotes.</title>
        <authorList>
            <person name="Spang A."/>
            <person name="Saw J.H."/>
            <person name="Jorgensen S.L."/>
            <person name="Zaremba-Niedzwiedzka K."/>
            <person name="Martijn J."/>
            <person name="Lind A.E."/>
            <person name="van Eijk R."/>
            <person name="Schleper C."/>
            <person name="Guy L."/>
            <person name="Ettema T.J."/>
        </authorList>
    </citation>
    <scope>NUCLEOTIDE SEQUENCE</scope>
</reference>
<comment type="subcellular location">
    <subcellularLocation>
        <location evidence="1">Cell membrane</location>
        <topology evidence="1">Multi-pass membrane protein</topology>
    </subcellularLocation>
</comment>
<sequence length="161" mass="17438">MSWLNQIDLNLEKFLLFTLVLTRVGGLTMTAPIYGTKDVPMQVRAFLAVALAVLIVPTQWHVTVDYPGSIVNYLVFLGSEIVIGACLGLGIVILFSGIQLAGLVMGRISGMMLADVFDPNLEASVPTFSRVLFMVSMAIFVCIGGHRMVMAGLLDTFQTIP</sequence>
<dbReference type="EMBL" id="LAZR01028487">
    <property type="protein sequence ID" value="KKL62452.1"/>
    <property type="molecule type" value="Genomic_DNA"/>
</dbReference>
<evidence type="ECO:0000256" key="2">
    <source>
        <dbReference type="ARBA" id="ARBA00022475"/>
    </source>
</evidence>
<keyword evidence="3 6" id="KW-0812">Transmembrane</keyword>
<dbReference type="GO" id="GO:0006605">
    <property type="term" value="P:protein targeting"/>
    <property type="evidence" value="ECO:0007669"/>
    <property type="project" value="InterPro"/>
</dbReference>
<dbReference type="InterPro" id="IPR002010">
    <property type="entry name" value="T3SS_IM_R"/>
</dbReference>
<organism evidence="7">
    <name type="scientific">marine sediment metagenome</name>
    <dbReference type="NCBI Taxonomy" id="412755"/>
    <lineage>
        <taxon>unclassified sequences</taxon>
        <taxon>metagenomes</taxon>
        <taxon>ecological metagenomes</taxon>
    </lineage>
</organism>
<dbReference type="PRINTS" id="PR00953">
    <property type="entry name" value="TYPE3IMRPROT"/>
</dbReference>
<evidence type="ECO:0000256" key="3">
    <source>
        <dbReference type="ARBA" id="ARBA00022692"/>
    </source>
</evidence>
<evidence type="ECO:0000313" key="7">
    <source>
        <dbReference type="EMBL" id="KKL62452.1"/>
    </source>
</evidence>
<keyword evidence="4 6" id="KW-1133">Transmembrane helix</keyword>
<feature type="transmembrane region" description="Helical" evidence="6">
    <location>
        <begin position="131"/>
        <end position="154"/>
    </location>
</feature>
<dbReference type="AlphaFoldDB" id="A0A0F9GH03"/>
<evidence type="ECO:0000256" key="1">
    <source>
        <dbReference type="ARBA" id="ARBA00004651"/>
    </source>
</evidence>
<keyword evidence="2" id="KW-1003">Cell membrane</keyword>